<dbReference type="PANTHER" id="PTHR10796:SF192">
    <property type="entry name" value="SSD DOMAIN-CONTAINING PROTEIN"/>
    <property type="match status" value="1"/>
</dbReference>
<dbReference type="GO" id="GO:0030659">
    <property type="term" value="C:cytoplasmic vesicle membrane"/>
    <property type="evidence" value="ECO:0007669"/>
    <property type="project" value="TreeGrafter"/>
</dbReference>
<evidence type="ECO:0000256" key="1">
    <source>
        <dbReference type="SAM" id="Phobius"/>
    </source>
</evidence>
<protein>
    <submittedName>
        <fullName evidence="2">Uncharacterized protein</fullName>
    </submittedName>
</protein>
<keyword evidence="1" id="KW-1133">Transmembrane helix</keyword>
<proteinExistence type="predicted"/>
<dbReference type="Proteomes" id="UP001328107">
    <property type="component" value="Unassembled WGS sequence"/>
</dbReference>
<comment type="caution">
    <text evidence="2">The sequence shown here is derived from an EMBL/GenBank/DDBJ whole genome shotgun (WGS) entry which is preliminary data.</text>
</comment>
<dbReference type="EMBL" id="BTRK01000005">
    <property type="protein sequence ID" value="GMR52699.1"/>
    <property type="molecule type" value="Genomic_DNA"/>
</dbReference>
<evidence type="ECO:0000313" key="3">
    <source>
        <dbReference type="Proteomes" id="UP001328107"/>
    </source>
</evidence>
<dbReference type="Gene3D" id="1.20.1640.10">
    <property type="entry name" value="Multidrug efflux transporter AcrB transmembrane domain"/>
    <property type="match status" value="1"/>
</dbReference>
<dbReference type="InterPro" id="IPR051697">
    <property type="entry name" value="Patched_domain-protein"/>
</dbReference>
<feature type="non-terminal residue" evidence="2">
    <location>
        <position position="314"/>
    </location>
</feature>
<keyword evidence="1" id="KW-0812">Transmembrane</keyword>
<feature type="transmembrane region" description="Helical" evidence="1">
    <location>
        <begin position="6"/>
        <end position="24"/>
    </location>
</feature>
<organism evidence="2 3">
    <name type="scientific">Pristionchus mayeri</name>
    <dbReference type="NCBI Taxonomy" id="1317129"/>
    <lineage>
        <taxon>Eukaryota</taxon>
        <taxon>Metazoa</taxon>
        <taxon>Ecdysozoa</taxon>
        <taxon>Nematoda</taxon>
        <taxon>Chromadorea</taxon>
        <taxon>Rhabditida</taxon>
        <taxon>Rhabditina</taxon>
        <taxon>Diplogasteromorpha</taxon>
        <taxon>Diplogasteroidea</taxon>
        <taxon>Neodiplogasteridae</taxon>
        <taxon>Pristionchus</taxon>
    </lineage>
</organism>
<keyword evidence="1" id="KW-0472">Membrane</keyword>
<dbReference type="GO" id="GO:0006897">
    <property type="term" value="P:endocytosis"/>
    <property type="evidence" value="ECO:0007669"/>
    <property type="project" value="TreeGrafter"/>
</dbReference>
<gene>
    <name evidence="2" type="ORF">PMAYCL1PPCAC_22894</name>
</gene>
<keyword evidence="3" id="KW-1185">Reference proteome</keyword>
<dbReference type="PANTHER" id="PTHR10796">
    <property type="entry name" value="PATCHED-RELATED"/>
    <property type="match status" value="1"/>
</dbReference>
<accession>A0AAN5CXW4</accession>
<dbReference type="SUPFAM" id="SSF82866">
    <property type="entry name" value="Multidrug efflux transporter AcrB transmembrane domain"/>
    <property type="match status" value="1"/>
</dbReference>
<name>A0AAN5CXW4_9BILA</name>
<dbReference type="GO" id="GO:0005886">
    <property type="term" value="C:plasma membrane"/>
    <property type="evidence" value="ECO:0007669"/>
    <property type="project" value="TreeGrafter"/>
</dbReference>
<sequence length="314" mass="34784">MHSVSRVLTIVWLIVYLAGAYYGCTQLKEGLEPIGLSAGRSLIRYSPLSHPAGSLLDVRSHPADRGEQRAGSARQRVMQLAHEMAATTHSAGDESLHGYSRWPIATRHSSRWIWWTWRSTECCNTTYLKPKPWTEDVQWNKTSGSDDVQITAFRFLVGMSDIASTNAHQEATRLVREMASRYASYDVTSFLSLWLFTEQYAIVVPNTVQNIIIALICTIGIALVLIPQPMCSFWVTIACASIDFRVIGSMTLGDVKLDAMPMITTIKSIGFSVDYSARISYGCVVSPHPSPKDKIRDALAALGWPLIQGGLTTI</sequence>
<evidence type="ECO:0000313" key="2">
    <source>
        <dbReference type="EMBL" id="GMR52699.1"/>
    </source>
</evidence>
<dbReference type="AlphaFoldDB" id="A0AAN5CXW4"/>
<dbReference type="GO" id="GO:0018996">
    <property type="term" value="P:molting cycle, collagen and cuticulin-based cuticle"/>
    <property type="evidence" value="ECO:0007669"/>
    <property type="project" value="TreeGrafter"/>
</dbReference>
<reference evidence="3" key="1">
    <citation type="submission" date="2022-10" db="EMBL/GenBank/DDBJ databases">
        <title>Genome assembly of Pristionchus species.</title>
        <authorList>
            <person name="Yoshida K."/>
            <person name="Sommer R.J."/>
        </authorList>
    </citation>
    <scope>NUCLEOTIDE SEQUENCE [LARGE SCALE GENOMIC DNA]</scope>
    <source>
        <strain evidence="3">RS5460</strain>
    </source>
</reference>